<feature type="compositionally biased region" description="Low complexity" evidence="1">
    <location>
        <begin position="55"/>
        <end position="68"/>
    </location>
</feature>
<dbReference type="EMBL" id="SWKU01000004">
    <property type="protein sequence ID" value="KAF3007810.1"/>
    <property type="molecule type" value="Genomic_DNA"/>
</dbReference>
<feature type="compositionally biased region" description="Basic and acidic residues" evidence="1">
    <location>
        <begin position="100"/>
        <end position="115"/>
    </location>
</feature>
<evidence type="ECO:0000256" key="1">
    <source>
        <dbReference type="SAM" id="MobiDB-lite"/>
    </source>
</evidence>
<proteinExistence type="predicted"/>
<organism evidence="2 3">
    <name type="scientific">Curvularia kusanoi</name>
    <name type="common">Cochliobolus kusanoi</name>
    <dbReference type="NCBI Taxonomy" id="90978"/>
    <lineage>
        <taxon>Eukaryota</taxon>
        <taxon>Fungi</taxon>
        <taxon>Dikarya</taxon>
        <taxon>Ascomycota</taxon>
        <taxon>Pezizomycotina</taxon>
        <taxon>Dothideomycetes</taxon>
        <taxon>Pleosporomycetidae</taxon>
        <taxon>Pleosporales</taxon>
        <taxon>Pleosporineae</taxon>
        <taxon>Pleosporaceae</taxon>
        <taxon>Curvularia</taxon>
    </lineage>
</organism>
<dbReference type="Proteomes" id="UP000801428">
    <property type="component" value="Unassembled WGS sequence"/>
</dbReference>
<gene>
    <name evidence="2" type="ORF">E8E13_010508</name>
</gene>
<reference evidence="2" key="1">
    <citation type="submission" date="2019-04" db="EMBL/GenBank/DDBJ databases">
        <title>Sequencing of skin fungus with MAO and IRED activity.</title>
        <authorList>
            <person name="Marsaioli A.J."/>
            <person name="Bonatto J.M.C."/>
            <person name="Reis Junior O."/>
        </authorList>
    </citation>
    <scope>NUCLEOTIDE SEQUENCE</scope>
    <source>
        <strain evidence="2">30M1</strain>
    </source>
</reference>
<evidence type="ECO:0000313" key="2">
    <source>
        <dbReference type="EMBL" id="KAF3007810.1"/>
    </source>
</evidence>
<accession>A0A9P4WE73</accession>
<feature type="compositionally biased region" description="Polar residues" evidence="1">
    <location>
        <begin position="69"/>
        <end position="96"/>
    </location>
</feature>
<protein>
    <submittedName>
        <fullName evidence="2">Uncharacterized protein</fullName>
    </submittedName>
</protein>
<name>A0A9P4WE73_CURKU</name>
<evidence type="ECO:0000313" key="3">
    <source>
        <dbReference type="Proteomes" id="UP000801428"/>
    </source>
</evidence>
<dbReference type="AlphaFoldDB" id="A0A9P4WE73"/>
<feature type="compositionally biased region" description="Basic and acidic residues" evidence="1">
    <location>
        <begin position="136"/>
        <end position="160"/>
    </location>
</feature>
<keyword evidence="3" id="KW-1185">Reference proteome</keyword>
<dbReference type="OrthoDB" id="4161095at2759"/>
<comment type="caution">
    <text evidence="2">The sequence shown here is derived from an EMBL/GenBank/DDBJ whole genome shotgun (WGS) entry which is preliminary data.</text>
</comment>
<feature type="region of interest" description="Disordered" evidence="1">
    <location>
        <begin position="55"/>
        <end position="160"/>
    </location>
</feature>
<sequence>MDPVTSLVFFSAFMKCVLRKNNFTFQNPTPVKVFINVYKFVSTTLKSRSYLKMPSSYSSQTFSSTTSSINGQTTSRTQSTISDNTGTRVHQTSQDPGQPLREERFEIDNSGRRIADGSTSGSNRGRIEDVSDVSEEQQRENDRLYEERMEDEYAKREGGA</sequence>